<dbReference type="PANTHER" id="PTHR47354:SF6">
    <property type="entry name" value="NADH OXIDOREDUCTASE HCR"/>
    <property type="match status" value="1"/>
</dbReference>
<organism evidence="12 13">
    <name type="scientific">Methylobrevis albus</name>
    <dbReference type="NCBI Taxonomy" id="2793297"/>
    <lineage>
        <taxon>Bacteria</taxon>
        <taxon>Pseudomonadati</taxon>
        <taxon>Pseudomonadota</taxon>
        <taxon>Alphaproteobacteria</taxon>
        <taxon>Hyphomicrobiales</taxon>
        <taxon>Pleomorphomonadaceae</taxon>
        <taxon>Methylobrevis</taxon>
    </lineage>
</organism>
<evidence type="ECO:0000256" key="2">
    <source>
        <dbReference type="ARBA" id="ARBA00022630"/>
    </source>
</evidence>
<dbReference type="PROSITE" id="PS51384">
    <property type="entry name" value="FAD_FR"/>
    <property type="match status" value="1"/>
</dbReference>
<dbReference type="Proteomes" id="UP000631694">
    <property type="component" value="Unassembled WGS sequence"/>
</dbReference>
<dbReference type="PRINTS" id="PR00410">
    <property type="entry name" value="PHEHYDRXLASE"/>
</dbReference>
<dbReference type="PROSITE" id="PS00197">
    <property type="entry name" value="2FE2S_FER_1"/>
    <property type="match status" value="1"/>
</dbReference>
<gene>
    <name evidence="12" type="ORF">I5731_05785</name>
</gene>
<evidence type="ECO:0000256" key="6">
    <source>
        <dbReference type="ARBA" id="ARBA00023002"/>
    </source>
</evidence>
<dbReference type="CDD" id="cd00207">
    <property type="entry name" value="fer2"/>
    <property type="match status" value="1"/>
</dbReference>
<comment type="similarity">
    <text evidence="9">In the N-terminal section; belongs to the FAD-binding oxidoreductase type 6 family.</text>
</comment>
<keyword evidence="4" id="KW-0479">Metal-binding</keyword>
<dbReference type="InterPro" id="IPR017938">
    <property type="entry name" value="Riboflavin_synthase-like_b-brl"/>
</dbReference>
<evidence type="ECO:0000256" key="5">
    <source>
        <dbReference type="ARBA" id="ARBA00022827"/>
    </source>
</evidence>
<keyword evidence="6" id="KW-0560">Oxidoreductase</keyword>
<dbReference type="InterPro" id="IPR008333">
    <property type="entry name" value="Cbr1-like_FAD-bd_dom"/>
</dbReference>
<dbReference type="Pfam" id="PF00970">
    <property type="entry name" value="FAD_binding_6"/>
    <property type="match status" value="1"/>
</dbReference>
<dbReference type="GO" id="GO:0051537">
    <property type="term" value="F:2 iron, 2 sulfur cluster binding"/>
    <property type="evidence" value="ECO:0007669"/>
    <property type="project" value="UniProtKB-KW"/>
</dbReference>
<dbReference type="RefSeq" id="WP_197310421.1">
    <property type="nucleotide sequence ID" value="NZ_JADZLT010000042.1"/>
</dbReference>
<feature type="domain" description="2Fe-2S ferredoxin-type" evidence="10">
    <location>
        <begin position="277"/>
        <end position="362"/>
    </location>
</feature>
<dbReference type="InterPro" id="IPR012675">
    <property type="entry name" value="Beta-grasp_dom_sf"/>
</dbReference>
<evidence type="ECO:0000313" key="12">
    <source>
        <dbReference type="EMBL" id="MBH0237327.1"/>
    </source>
</evidence>
<evidence type="ECO:0000256" key="8">
    <source>
        <dbReference type="ARBA" id="ARBA00023014"/>
    </source>
</evidence>
<reference evidence="12" key="1">
    <citation type="submission" date="2020-12" db="EMBL/GenBank/DDBJ databases">
        <title>Methylobrevis albus sp. nov., isolated from fresh water lack sediment.</title>
        <authorList>
            <person name="Zou Q."/>
        </authorList>
    </citation>
    <scope>NUCLEOTIDE SEQUENCE</scope>
    <source>
        <strain evidence="12">L22</strain>
    </source>
</reference>
<dbReference type="Pfam" id="PF00175">
    <property type="entry name" value="NAD_binding_1"/>
    <property type="match status" value="1"/>
</dbReference>
<proteinExistence type="inferred from homology"/>
<evidence type="ECO:0000259" key="10">
    <source>
        <dbReference type="PROSITE" id="PS51085"/>
    </source>
</evidence>
<accession>A0A931I062</accession>
<dbReference type="SUPFAM" id="SSF52343">
    <property type="entry name" value="Ferredoxin reductase-like, C-terminal NADP-linked domain"/>
    <property type="match status" value="1"/>
</dbReference>
<dbReference type="SUPFAM" id="SSF63380">
    <property type="entry name" value="Riboflavin synthase domain-like"/>
    <property type="match status" value="1"/>
</dbReference>
<keyword evidence="3" id="KW-0001">2Fe-2S</keyword>
<comment type="caution">
    <text evidence="12">The sequence shown here is derived from an EMBL/GenBank/DDBJ whole genome shotgun (WGS) entry which is preliminary data.</text>
</comment>
<dbReference type="InterPro" id="IPR001041">
    <property type="entry name" value="2Fe-2S_ferredoxin-type"/>
</dbReference>
<sequence length="362" mass="37260">MIAGAAESIAADVGMSAAAPRAMQLVCEAVRREAEGVKTFVLRPAGGAPVAFKAGQYLTIAVPAGGSTLWRSFTIASSPADAGRIELTIKAQDTGRATRWLHDHLGPGAEIEARGPFGDFHLPDAFPKPLVLLSAGSGATPMAAMARTIADFGLDVTLDYVHCARTPADLLFRPEIDALAAARRGWRTRWIVSGGGIAPGATLGRPDAAMLARLVPDLGSSEVFCCGPAGFMAAARAAFDAAGGLPAAWHEEGFGEAVAEAALAAVAAAPAPEAGSLPVRIEPRGVEIAVRAGETILEAALRSGVPLPSSCRKGMCSTCRVRKLSGEVDMQQDGGLFDDEVEAGDILACCSRPLTPLVIEIA</sequence>
<dbReference type="GO" id="GO:0016491">
    <property type="term" value="F:oxidoreductase activity"/>
    <property type="evidence" value="ECO:0007669"/>
    <property type="project" value="UniProtKB-KW"/>
</dbReference>
<dbReference type="InterPro" id="IPR050415">
    <property type="entry name" value="MRET"/>
</dbReference>
<dbReference type="Gene3D" id="3.10.20.30">
    <property type="match status" value="1"/>
</dbReference>
<evidence type="ECO:0000256" key="9">
    <source>
        <dbReference type="ARBA" id="ARBA00061434"/>
    </source>
</evidence>
<dbReference type="InterPro" id="IPR036010">
    <property type="entry name" value="2Fe-2S_ferredoxin-like_sf"/>
</dbReference>
<dbReference type="AlphaFoldDB" id="A0A931I062"/>
<dbReference type="EMBL" id="JADZLT010000042">
    <property type="protein sequence ID" value="MBH0237327.1"/>
    <property type="molecule type" value="Genomic_DNA"/>
</dbReference>
<evidence type="ECO:0000313" key="13">
    <source>
        <dbReference type="Proteomes" id="UP000631694"/>
    </source>
</evidence>
<dbReference type="InterPro" id="IPR017927">
    <property type="entry name" value="FAD-bd_FR_type"/>
</dbReference>
<evidence type="ECO:0000256" key="1">
    <source>
        <dbReference type="ARBA" id="ARBA00001974"/>
    </source>
</evidence>
<dbReference type="Pfam" id="PF00111">
    <property type="entry name" value="Fer2"/>
    <property type="match status" value="1"/>
</dbReference>
<dbReference type="Gene3D" id="3.40.50.80">
    <property type="entry name" value="Nucleotide-binding domain of ferredoxin-NADP reductase (FNR) module"/>
    <property type="match status" value="1"/>
</dbReference>
<evidence type="ECO:0000256" key="7">
    <source>
        <dbReference type="ARBA" id="ARBA00023004"/>
    </source>
</evidence>
<comment type="cofactor">
    <cofactor evidence="1">
        <name>FAD</name>
        <dbReference type="ChEBI" id="CHEBI:57692"/>
    </cofactor>
</comment>
<dbReference type="PANTHER" id="PTHR47354">
    <property type="entry name" value="NADH OXIDOREDUCTASE HCR"/>
    <property type="match status" value="1"/>
</dbReference>
<evidence type="ECO:0000259" key="11">
    <source>
        <dbReference type="PROSITE" id="PS51384"/>
    </source>
</evidence>
<name>A0A931I062_9HYPH</name>
<keyword evidence="2" id="KW-0285">Flavoprotein</keyword>
<dbReference type="SUPFAM" id="SSF54292">
    <property type="entry name" value="2Fe-2S ferredoxin-like"/>
    <property type="match status" value="1"/>
</dbReference>
<evidence type="ECO:0000256" key="3">
    <source>
        <dbReference type="ARBA" id="ARBA00022714"/>
    </source>
</evidence>
<keyword evidence="5" id="KW-0274">FAD</keyword>
<dbReference type="Gene3D" id="2.40.30.10">
    <property type="entry name" value="Translation factors"/>
    <property type="match status" value="1"/>
</dbReference>
<evidence type="ECO:0000256" key="4">
    <source>
        <dbReference type="ARBA" id="ARBA00022723"/>
    </source>
</evidence>
<dbReference type="InterPro" id="IPR006058">
    <property type="entry name" value="2Fe2S_fd_BS"/>
</dbReference>
<dbReference type="InterPro" id="IPR039261">
    <property type="entry name" value="FNR_nucleotide-bd"/>
</dbReference>
<keyword evidence="13" id="KW-1185">Reference proteome</keyword>
<feature type="domain" description="FAD-binding FR-type" evidence="11">
    <location>
        <begin position="20"/>
        <end position="123"/>
    </location>
</feature>
<dbReference type="PROSITE" id="PS51085">
    <property type="entry name" value="2FE2S_FER_2"/>
    <property type="match status" value="1"/>
</dbReference>
<keyword evidence="7" id="KW-0408">Iron</keyword>
<dbReference type="GO" id="GO:0046872">
    <property type="term" value="F:metal ion binding"/>
    <property type="evidence" value="ECO:0007669"/>
    <property type="project" value="UniProtKB-KW"/>
</dbReference>
<keyword evidence="8" id="KW-0411">Iron-sulfur</keyword>
<dbReference type="InterPro" id="IPR001433">
    <property type="entry name" value="OxRdtase_FAD/NAD-bd"/>
</dbReference>
<protein>
    <submittedName>
        <fullName evidence="12">Iron-sulfur cluster-binding domain-containing protein</fullName>
    </submittedName>
</protein>